<protein>
    <submittedName>
        <fullName evidence="8">Putative membrane-associated protein</fullName>
    </submittedName>
</protein>
<dbReference type="PANTHER" id="PTHR42709:SF6">
    <property type="entry name" value="UNDECAPRENYL PHOSPHATE TRANSPORTER A"/>
    <property type="match status" value="1"/>
</dbReference>
<evidence type="ECO:0000313" key="8">
    <source>
        <dbReference type="EMBL" id="KIQ71002.1"/>
    </source>
</evidence>
<dbReference type="InterPro" id="IPR032816">
    <property type="entry name" value="VTT_dom"/>
</dbReference>
<feature type="transmembrane region" description="Helical" evidence="6">
    <location>
        <begin position="168"/>
        <end position="190"/>
    </location>
</feature>
<organism evidence="8 9">
    <name type="scientific">Wenxinia marina DSM 24838</name>
    <dbReference type="NCBI Taxonomy" id="1123501"/>
    <lineage>
        <taxon>Bacteria</taxon>
        <taxon>Pseudomonadati</taxon>
        <taxon>Pseudomonadota</taxon>
        <taxon>Alphaproteobacteria</taxon>
        <taxon>Rhodobacterales</taxon>
        <taxon>Roseobacteraceae</taxon>
        <taxon>Wenxinia</taxon>
    </lineage>
</organism>
<keyword evidence="3 6" id="KW-0812">Transmembrane</keyword>
<sequence length="208" mass="22983">MFDWMTGLIDSMGAFGVGLLMFIENVFPPIPSELVMPLAGFNAARGDMSLVLVIIAGSIGSLAGAYLWYWIGQKIGRDRLMRFAEKHGRWTAITPEDIETAQDWFDRRGGAAVFIGRLIPTVRTLISVPAGMAEMPLGKFLAYSAVGTALWTTLLALLGYWLESGYEAVSSWLDPISWAVVIGIIGIYLWRVATYDRRKQGQQAESSR</sequence>
<comment type="caution">
    <text evidence="8">The sequence shown here is derived from an EMBL/GenBank/DDBJ whole genome shotgun (WGS) entry which is preliminary data.</text>
</comment>
<accession>A0A0D0QFA4</accession>
<dbReference type="OrthoDB" id="9813426at2"/>
<dbReference type="PANTHER" id="PTHR42709">
    <property type="entry name" value="ALKALINE PHOSPHATASE LIKE PROTEIN"/>
    <property type="match status" value="1"/>
</dbReference>
<feature type="domain" description="VTT" evidence="7">
    <location>
        <begin position="30"/>
        <end position="160"/>
    </location>
</feature>
<keyword evidence="2" id="KW-1003">Cell membrane</keyword>
<keyword evidence="5 6" id="KW-0472">Membrane</keyword>
<dbReference type="GO" id="GO:0005886">
    <property type="term" value="C:plasma membrane"/>
    <property type="evidence" value="ECO:0007669"/>
    <property type="project" value="UniProtKB-SubCell"/>
</dbReference>
<dbReference type="STRING" id="1123501.Wenmar_00380"/>
<feature type="transmembrane region" description="Helical" evidence="6">
    <location>
        <begin position="50"/>
        <end position="71"/>
    </location>
</feature>
<feature type="transmembrane region" description="Helical" evidence="6">
    <location>
        <begin position="12"/>
        <end position="30"/>
    </location>
</feature>
<dbReference type="Proteomes" id="UP000035100">
    <property type="component" value="Unassembled WGS sequence"/>
</dbReference>
<dbReference type="RefSeq" id="WP_018304498.1">
    <property type="nucleotide sequence ID" value="NZ_KB902314.1"/>
</dbReference>
<evidence type="ECO:0000256" key="3">
    <source>
        <dbReference type="ARBA" id="ARBA00022692"/>
    </source>
</evidence>
<evidence type="ECO:0000256" key="4">
    <source>
        <dbReference type="ARBA" id="ARBA00022989"/>
    </source>
</evidence>
<dbReference type="InterPro" id="IPR051311">
    <property type="entry name" value="DedA_domain"/>
</dbReference>
<name>A0A0D0QFA4_9RHOB</name>
<feature type="transmembrane region" description="Helical" evidence="6">
    <location>
        <begin position="140"/>
        <end position="162"/>
    </location>
</feature>
<dbReference type="Pfam" id="PF09335">
    <property type="entry name" value="VTT_dom"/>
    <property type="match status" value="1"/>
</dbReference>
<keyword evidence="9" id="KW-1185">Reference proteome</keyword>
<dbReference type="AlphaFoldDB" id="A0A0D0QFA4"/>
<reference evidence="8 9" key="1">
    <citation type="submission" date="2013-01" db="EMBL/GenBank/DDBJ databases">
        <authorList>
            <person name="Fiebig A."/>
            <person name="Goeker M."/>
            <person name="Klenk H.-P.P."/>
        </authorList>
    </citation>
    <scope>NUCLEOTIDE SEQUENCE [LARGE SCALE GENOMIC DNA]</scope>
    <source>
        <strain evidence="8 9">DSM 24838</strain>
    </source>
</reference>
<keyword evidence="4 6" id="KW-1133">Transmembrane helix</keyword>
<evidence type="ECO:0000259" key="7">
    <source>
        <dbReference type="Pfam" id="PF09335"/>
    </source>
</evidence>
<comment type="subcellular location">
    <subcellularLocation>
        <location evidence="1">Cell membrane</location>
        <topology evidence="1">Multi-pass membrane protein</topology>
    </subcellularLocation>
</comment>
<gene>
    <name evidence="8" type="ORF">Wenmar_00380</name>
</gene>
<evidence type="ECO:0000256" key="5">
    <source>
        <dbReference type="ARBA" id="ARBA00023136"/>
    </source>
</evidence>
<evidence type="ECO:0000256" key="6">
    <source>
        <dbReference type="SAM" id="Phobius"/>
    </source>
</evidence>
<evidence type="ECO:0000313" key="9">
    <source>
        <dbReference type="Proteomes" id="UP000035100"/>
    </source>
</evidence>
<proteinExistence type="predicted"/>
<dbReference type="eggNOG" id="COG0586">
    <property type="taxonomic scope" value="Bacteria"/>
</dbReference>
<dbReference type="EMBL" id="AONG01000003">
    <property type="protein sequence ID" value="KIQ71002.1"/>
    <property type="molecule type" value="Genomic_DNA"/>
</dbReference>
<evidence type="ECO:0000256" key="2">
    <source>
        <dbReference type="ARBA" id="ARBA00022475"/>
    </source>
</evidence>
<evidence type="ECO:0000256" key="1">
    <source>
        <dbReference type="ARBA" id="ARBA00004651"/>
    </source>
</evidence>